<proteinExistence type="predicted"/>
<dbReference type="STRING" id="1423730.FC75_GL001076"/>
<dbReference type="EMBL" id="AYZJ01000020">
    <property type="protein sequence ID" value="KRN24861.1"/>
    <property type="molecule type" value="Genomic_DNA"/>
</dbReference>
<reference evidence="2 3" key="1">
    <citation type="journal article" date="2015" name="Genome Announc.">
        <title>Expanding the biotechnology potential of lactobacilli through comparative genomics of 213 strains and associated genera.</title>
        <authorList>
            <person name="Sun Z."/>
            <person name="Harris H.M."/>
            <person name="McCann A."/>
            <person name="Guo C."/>
            <person name="Argimon S."/>
            <person name="Zhang W."/>
            <person name="Yang X."/>
            <person name="Jeffery I.B."/>
            <person name="Cooney J.C."/>
            <person name="Kagawa T.F."/>
            <person name="Liu W."/>
            <person name="Song Y."/>
            <person name="Salvetti E."/>
            <person name="Wrobel A."/>
            <person name="Rasinkangas P."/>
            <person name="Parkhill J."/>
            <person name="Rea M.C."/>
            <person name="O'Sullivan O."/>
            <person name="Ritari J."/>
            <person name="Douillard F.P."/>
            <person name="Paul Ross R."/>
            <person name="Yang R."/>
            <person name="Briner A.E."/>
            <person name="Felis G.E."/>
            <person name="de Vos W.M."/>
            <person name="Barrangou R."/>
            <person name="Klaenhammer T.R."/>
            <person name="Caufield P.W."/>
            <person name="Cui Y."/>
            <person name="Zhang H."/>
            <person name="O'Toole P.W."/>
        </authorList>
    </citation>
    <scope>NUCLEOTIDE SEQUENCE [LARGE SCALE GENOMIC DNA]</scope>
    <source>
        <strain evidence="2 3">DSM 22697</strain>
    </source>
</reference>
<accession>A0A0R2FKE8</accession>
<keyword evidence="3" id="KW-1185">Reference proteome</keyword>
<gene>
    <name evidence="2" type="ORF">FC75_GL001076</name>
</gene>
<dbReference type="Proteomes" id="UP000050865">
    <property type="component" value="Unassembled WGS sequence"/>
</dbReference>
<dbReference type="InterPro" id="IPR007737">
    <property type="entry name" value="Mga_HTH"/>
</dbReference>
<name>A0A0R2FKE8_9LACO</name>
<organism evidence="2 3">
    <name type="scientific">Lacticaseibacillus camelliae DSM 22697 = JCM 13995</name>
    <dbReference type="NCBI Taxonomy" id="1423730"/>
    <lineage>
        <taxon>Bacteria</taxon>
        <taxon>Bacillati</taxon>
        <taxon>Bacillota</taxon>
        <taxon>Bacilli</taxon>
        <taxon>Lactobacillales</taxon>
        <taxon>Lactobacillaceae</taxon>
        <taxon>Lacticaseibacillus</taxon>
    </lineage>
</organism>
<feature type="domain" description="Mga helix-turn-helix" evidence="1">
    <location>
        <begin position="87"/>
        <end position="170"/>
    </location>
</feature>
<dbReference type="PATRIC" id="fig|1423730.4.peg.1131"/>
<comment type="caution">
    <text evidence="2">The sequence shown here is derived from an EMBL/GenBank/DDBJ whole genome shotgun (WGS) entry which is preliminary data.</text>
</comment>
<protein>
    <submittedName>
        <fullName evidence="2">Transcriptional regulator</fullName>
    </submittedName>
</protein>
<evidence type="ECO:0000259" key="1">
    <source>
        <dbReference type="Pfam" id="PF05043"/>
    </source>
</evidence>
<dbReference type="AlphaFoldDB" id="A0A0R2FKE8"/>
<evidence type="ECO:0000313" key="3">
    <source>
        <dbReference type="Proteomes" id="UP000050865"/>
    </source>
</evidence>
<evidence type="ECO:0000313" key="2">
    <source>
        <dbReference type="EMBL" id="KRN24861.1"/>
    </source>
</evidence>
<sequence length="513" mass="58189">MNKGVSSVFEDHFFDKRTSTTYQVFRLMKAHAENNFTINRLTQESGLTYSQTYNANQEIMADLQQMYPSKKQPNGNASFTILVGQLTVDEYRFHLLNQSMAFRFFDYVFRTPAPNVHHFCASADISISTLRRRIAPFRRYMASKGVHLDASTWAPDGPETQIRILILTFYLLAYRGVGWPFSEEAFDTARRDFDLLNQPQQGAVYNATAVPNKQDVMVLAIQAMRIAGGHLIRPAEQLPTLFSASDNAAKVFAPSRFPALSEPALECERNYYDFCRMHYVSMRETLNGQDQLILDRLATPDTPIHNFAQGLMDFLLAACDPQSAEAKPEKHTVLLANLHRIAFSYLTLHGTFAMRLDFLNPQVQEAANGRLPTLIRQYFDQLEPAAVGELAGDYDAMYQQLYAVIAPDFPELNNDHQLKVAVIVDEGTFMSRDLFTFLKGLHFVKIVPPDASKLPDVIITTLNTSGVLSRYYTEARLAKVRVINWQLAPAQSDFFNLMDTLYAVRLQVVAKKD</sequence>
<dbReference type="Pfam" id="PF05043">
    <property type="entry name" value="Mga"/>
    <property type="match status" value="1"/>
</dbReference>